<dbReference type="Pfam" id="PF11877">
    <property type="entry name" value="DUF3397"/>
    <property type="match status" value="1"/>
</dbReference>
<feature type="transmembrane region" description="Helical" evidence="1">
    <location>
        <begin position="6"/>
        <end position="26"/>
    </location>
</feature>
<protein>
    <submittedName>
        <fullName evidence="2">DUF3397 domain-containing protein</fullName>
    </submittedName>
</protein>
<proteinExistence type="predicted"/>
<feature type="transmembrane region" description="Helical" evidence="1">
    <location>
        <begin position="64"/>
        <end position="82"/>
    </location>
</feature>
<evidence type="ECO:0000313" key="3">
    <source>
        <dbReference type="Proteomes" id="UP001303902"/>
    </source>
</evidence>
<dbReference type="RefSeq" id="WP_317965140.1">
    <property type="nucleotide sequence ID" value="NZ_CP129118.1"/>
</dbReference>
<organism evidence="2 3">
    <name type="scientific">Sporosarcina oncorhynchi</name>
    <dbReference type="NCBI Taxonomy" id="3056444"/>
    <lineage>
        <taxon>Bacteria</taxon>
        <taxon>Bacillati</taxon>
        <taxon>Bacillota</taxon>
        <taxon>Bacilli</taxon>
        <taxon>Bacillales</taxon>
        <taxon>Caryophanaceae</taxon>
        <taxon>Sporosarcina</taxon>
    </lineage>
</organism>
<keyword evidence="3" id="KW-1185">Reference proteome</keyword>
<feature type="transmembrane region" description="Helical" evidence="1">
    <location>
        <begin position="103"/>
        <end position="122"/>
    </location>
</feature>
<accession>A0ABZ0L2S4</accession>
<evidence type="ECO:0000256" key="1">
    <source>
        <dbReference type="SAM" id="Phobius"/>
    </source>
</evidence>
<keyword evidence="1" id="KW-0812">Transmembrane</keyword>
<dbReference type="Proteomes" id="UP001303902">
    <property type="component" value="Chromosome"/>
</dbReference>
<evidence type="ECO:0000313" key="2">
    <source>
        <dbReference type="EMBL" id="WOV86203.1"/>
    </source>
</evidence>
<dbReference type="InterPro" id="IPR024515">
    <property type="entry name" value="DUF3397"/>
</dbReference>
<reference evidence="2 3" key="1">
    <citation type="submission" date="2023-06" db="EMBL/GenBank/DDBJ databases">
        <title>Sporosarcina sp. nov., isolated from Korean tranditional fermented seafood 'Jeotgal'.</title>
        <authorList>
            <person name="Yang A.I."/>
            <person name="Shin N.-R."/>
        </authorList>
    </citation>
    <scope>NUCLEOTIDE SEQUENCE [LARGE SCALE GENOMIC DNA]</scope>
    <source>
        <strain evidence="2 3">T2O-4</strain>
    </source>
</reference>
<keyword evidence="1" id="KW-1133">Transmembrane helix</keyword>
<gene>
    <name evidence="2" type="ORF">QWT69_09600</name>
</gene>
<dbReference type="EMBL" id="CP129118">
    <property type="protein sequence ID" value="WOV86203.1"/>
    <property type="molecule type" value="Genomic_DNA"/>
</dbReference>
<keyword evidence="1" id="KW-0472">Membrane</keyword>
<sequence>MKVLISFVTGIIVLFPFLVTVSFLIIMRKRGKAPARMMGKAADWTTPFLIISVYFISLSVFGKGSGFVLSGAMIIIALYFATKERLKEKEFQMIRFIHKTWRMYFLLLAISYLALLFIGISMKVMEYVK</sequence>
<name>A0ABZ0L2S4_9BACL</name>
<feature type="transmembrane region" description="Helical" evidence="1">
    <location>
        <begin position="38"/>
        <end position="58"/>
    </location>
</feature>